<dbReference type="SUPFAM" id="SSF103473">
    <property type="entry name" value="MFS general substrate transporter"/>
    <property type="match status" value="1"/>
</dbReference>
<accession>V5HS80</accession>
<dbReference type="Proteomes" id="UP000018001">
    <property type="component" value="Unassembled WGS sequence"/>
</dbReference>
<evidence type="ECO:0000259" key="10">
    <source>
        <dbReference type="PROSITE" id="PS50850"/>
    </source>
</evidence>
<dbReference type="InterPro" id="IPR050360">
    <property type="entry name" value="MFS_Sugar_Transporters"/>
</dbReference>
<evidence type="ECO:0000256" key="9">
    <source>
        <dbReference type="SAM" id="Phobius"/>
    </source>
</evidence>
<gene>
    <name evidence="11" type="ORF">PVAR5_0865</name>
</gene>
<dbReference type="Pfam" id="PF00083">
    <property type="entry name" value="Sugar_tr"/>
    <property type="match status" value="1"/>
</dbReference>
<comment type="caution">
    <text evidence="11">The sequence shown here is derived from an EMBL/GenBank/DDBJ whole genome shotgun (WGS) entry which is preliminary data.</text>
</comment>
<evidence type="ECO:0000256" key="1">
    <source>
        <dbReference type="ARBA" id="ARBA00004141"/>
    </source>
</evidence>
<feature type="domain" description="Major facilitator superfamily (MFS) profile" evidence="10">
    <location>
        <begin position="16"/>
        <end position="449"/>
    </location>
</feature>
<dbReference type="NCBIfam" id="TIGR00879">
    <property type="entry name" value="SP"/>
    <property type="match status" value="1"/>
</dbReference>
<feature type="transmembrane region" description="Helical" evidence="9">
    <location>
        <begin position="173"/>
        <end position="195"/>
    </location>
</feature>
<dbReference type="GO" id="GO:0003677">
    <property type="term" value="F:DNA binding"/>
    <property type="evidence" value="ECO:0007669"/>
    <property type="project" value="InterPro"/>
</dbReference>
<evidence type="ECO:0000256" key="6">
    <source>
        <dbReference type="ARBA" id="ARBA00023136"/>
    </source>
</evidence>
<feature type="transmembrane region" description="Helical" evidence="9">
    <location>
        <begin position="426"/>
        <end position="445"/>
    </location>
</feature>
<feature type="transmembrane region" description="Helical" evidence="9">
    <location>
        <begin position="111"/>
        <end position="132"/>
    </location>
</feature>
<protein>
    <submittedName>
        <fullName evidence="11">C6 transcription factor</fullName>
    </submittedName>
</protein>
<dbReference type="FunFam" id="1.20.1250.20:FF:000090">
    <property type="entry name" value="MFS sugar transporter, putative"/>
    <property type="match status" value="1"/>
</dbReference>
<reference evidence="12" key="1">
    <citation type="journal article" date="2014" name="Genome Announc.">
        <title>Draft genome sequence of the formaldehyde-resistant fungus Byssochlamys spectabilis No. 5 (anamorph Paecilomyces variotii No. 5) (NBRC109023).</title>
        <authorList>
            <person name="Oka T."/>
            <person name="Ekino K."/>
            <person name="Fukuda K."/>
            <person name="Nomura Y."/>
        </authorList>
    </citation>
    <scope>NUCLEOTIDE SEQUENCE [LARGE SCALE GENOMIC DNA]</scope>
    <source>
        <strain evidence="12">No. 5 / NBRC 109023</strain>
    </source>
</reference>
<dbReference type="InterPro" id="IPR020846">
    <property type="entry name" value="MFS_dom"/>
</dbReference>
<evidence type="ECO:0000313" key="11">
    <source>
        <dbReference type="EMBL" id="GAD92275.1"/>
    </source>
</evidence>
<dbReference type="PANTHER" id="PTHR48022:SF28">
    <property type="entry name" value="MAJOR FACILITATOR SUPERFAMILY (MFS) PROFILE DOMAIN-CONTAINING PROTEIN-RELATED"/>
    <property type="match status" value="1"/>
</dbReference>
<dbReference type="InterPro" id="IPR005828">
    <property type="entry name" value="MFS_sugar_transport-like"/>
</dbReference>
<dbReference type="GO" id="GO:0006351">
    <property type="term" value="P:DNA-templated transcription"/>
    <property type="evidence" value="ECO:0007669"/>
    <property type="project" value="InterPro"/>
</dbReference>
<keyword evidence="4 9" id="KW-0812">Transmembrane</keyword>
<feature type="compositionally biased region" description="Low complexity" evidence="8">
    <location>
        <begin position="562"/>
        <end position="573"/>
    </location>
</feature>
<keyword evidence="6 9" id="KW-0472">Membrane</keyword>
<feature type="region of interest" description="Disordered" evidence="8">
    <location>
        <begin position="553"/>
        <end position="596"/>
    </location>
</feature>
<dbReference type="eggNOG" id="KOG0254">
    <property type="taxonomic scope" value="Eukaryota"/>
</dbReference>
<evidence type="ECO:0000313" key="12">
    <source>
        <dbReference type="Proteomes" id="UP000018001"/>
    </source>
</evidence>
<dbReference type="InterPro" id="IPR003663">
    <property type="entry name" value="Sugar/inositol_transpt"/>
</dbReference>
<evidence type="ECO:0000256" key="3">
    <source>
        <dbReference type="ARBA" id="ARBA00022448"/>
    </source>
</evidence>
<feature type="transmembrane region" description="Helical" evidence="9">
    <location>
        <begin position="54"/>
        <end position="75"/>
    </location>
</feature>
<dbReference type="PANTHER" id="PTHR48022">
    <property type="entry name" value="PLASTIDIC GLUCOSE TRANSPORTER 4"/>
    <property type="match status" value="1"/>
</dbReference>
<feature type="transmembrane region" description="Helical" evidence="9">
    <location>
        <begin position="87"/>
        <end position="105"/>
    </location>
</feature>
<feature type="transmembrane region" description="Helical" evidence="9">
    <location>
        <begin position="1009"/>
        <end position="1029"/>
    </location>
</feature>
<feature type="transmembrane region" description="Helical" evidence="9">
    <location>
        <begin position="358"/>
        <end position="377"/>
    </location>
</feature>
<sequence>MAPYLGLRGMSLVMAITLACSTGFLLFGYDNGVFSGLTTDPLFLETMGNPNASLLGFIVAVYELGCLGGALLSAVWGEKMGRRKLNIAGSVVLIIGTVIQCTSYGQAQMIVGRIVTGFGMGGITSAVPVWQCEISPAHIRGRTIAMELSSLILGIVIAYWIDYGCSGYTNSFQWRFPIAFQIVFAIFLIIMCFFLPESPRWLASHHRQQDALDVLCTLRDGNPEDEKVAVEFTEIKDAIALEEAESGGWKDCFTDGGIMGWQRVAIACSAQALQEFTGTNIITYYAPYVMVNSVGLNSHQALLLSGGLQLWFLVASFIPWFILDKVGRRTLFIFGSFGMGCCMLISGLTIMAGGRNNGIAAVCMLYMFQAFFTWGWMSNMWAYPSEVLPLRIRQRGSALSVVWQWLITFLVVEITPVGIQNIGWKLYIVFCILNWASIAVVWFWYPETSGRTLESIDFLFASQTSLTQVVKLSKRKDIDGMAIAHELQAQVHHDKAEDRRVEYQENIDSTSSQTRITRHLTYVEDRLNAFERALGNLFPGSDLDGLVNSLLQDQETRPKAEPSPSDSSSRQSPFVKSEAERDEPAPETLPQQADGFDWAEKEIALGDLTDGMAALSIKPEGAGYFGASSSVVPLRALRDHGFDLNIPRSSKSISAHRVPRKAQLLSSAPSGLIEQAFMDAYFLNYHTSYPFVHEATFRAQFYEQIPRPHGPAWHILLNTILALGAWSIGDDTSDLDITFYQEARSQLQQMSVFEAGNLTLVQALLLLSNYAQKRDKPNTGWNFLGLAVRMAMSLGLHKEFREWKISLLQREIRRRLWWGVYIFDSGAAKTFGRPILLPEEHIMDAKQVLNIPDEALTPATTTIPLESDGPTIYSGMIAQAQFHLLTNSVYQRLISSPSVTPEETLALQQPMDDWYNNLPPYLQRACSNPEPDWLALSRNRLMWRQWNLRTLLFRPIVLRWASKRWTPNVPTEPEDPAERECRIYCLQHARSTLLSISDYMENNMCTRLGVWYILYFLFQAGVIPIIFLMTDPTNADAPSWLQDIDTTRRLLSHPTLSTNRLAGRCLDVINRLCSPIVTTTTGAEQYAQQQLMMHSPGHLFNDNPFSNLFPPDFQGGAVDFSEWVNFPTQGDFT</sequence>
<feature type="transmembrane region" description="Helical" evidence="9">
    <location>
        <begin position="397"/>
        <end position="419"/>
    </location>
</feature>
<evidence type="ECO:0000256" key="2">
    <source>
        <dbReference type="ARBA" id="ARBA00010992"/>
    </source>
</evidence>
<organism evidence="11 12">
    <name type="scientific">Byssochlamys spectabilis (strain No. 5 / NBRC 109023)</name>
    <name type="common">Paecilomyces variotii</name>
    <dbReference type="NCBI Taxonomy" id="1356009"/>
    <lineage>
        <taxon>Eukaryota</taxon>
        <taxon>Fungi</taxon>
        <taxon>Dikarya</taxon>
        <taxon>Ascomycota</taxon>
        <taxon>Pezizomycotina</taxon>
        <taxon>Eurotiomycetes</taxon>
        <taxon>Eurotiomycetidae</taxon>
        <taxon>Eurotiales</taxon>
        <taxon>Thermoascaceae</taxon>
        <taxon>Paecilomyces</taxon>
    </lineage>
</organism>
<dbReference type="InterPro" id="IPR036259">
    <property type="entry name" value="MFS_trans_sf"/>
</dbReference>
<comment type="similarity">
    <text evidence="2">Belongs to the major facilitator superfamily. Sugar transporter (TC 2.A.1.1) family.</text>
</comment>
<keyword evidence="7" id="KW-0539">Nucleus</keyword>
<evidence type="ECO:0000256" key="8">
    <source>
        <dbReference type="SAM" id="MobiDB-lite"/>
    </source>
</evidence>
<keyword evidence="3" id="KW-0813">Transport</keyword>
<dbReference type="GO" id="GO:0016020">
    <property type="term" value="C:membrane"/>
    <property type="evidence" value="ECO:0007669"/>
    <property type="project" value="UniProtKB-SubCell"/>
</dbReference>
<evidence type="ECO:0000256" key="4">
    <source>
        <dbReference type="ARBA" id="ARBA00022692"/>
    </source>
</evidence>
<dbReference type="GO" id="GO:0008270">
    <property type="term" value="F:zinc ion binding"/>
    <property type="evidence" value="ECO:0007669"/>
    <property type="project" value="InterPro"/>
</dbReference>
<dbReference type="AlphaFoldDB" id="V5HS80"/>
<feature type="transmembrane region" description="Helical" evidence="9">
    <location>
        <begin position="301"/>
        <end position="323"/>
    </location>
</feature>
<dbReference type="OrthoDB" id="2283488at2759"/>
<dbReference type="EMBL" id="BAUL01000020">
    <property type="protein sequence ID" value="GAD92275.1"/>
    <property type="molecule type" value="Genomic_DNA"/>
</dbReference>
<keyword evidence="12" id="KW-1185">Reference proteome</keyword>
<comment type="subcellular location">
    <subcellularLocation>
        <location evidence="1">Membrane</location>
        <topology evidence="1">Multi-pass membrane protein</topology>
    </subcellularLocation>
</comment>
<dbReference type="PRINTS" id="PR00171">
    <property type="entry name" value="SUGRTRNSPORT"/>
</dbReference>
<dbReference type="InterPro" id="IPR005600">
    <property type="entry name" value="Gal4_dimer_dom"/>
</dbReference>
<feature type="transmembrane region" description="Helical" evidence="9">
    <location>
        <begin position="144"/>
        <end position="161"/>
    </location>
</feature>
<keyword evidence="5 9" id="KW-1133">Transmembrane helix</keyword>
<feature type="transmembrane region" description="Helical" evidence="9">
    <location>
        <begin position="12"/>
        <end position="34"/>
    </location>
</feature>
<dbReference type="Gene3D" id="1.20.1250.20">
    <property type="entry name" value="MFS general substrate transporter like domains"/>
    <property type="match status" value="1"/>
</dbReference>
<evidence type="ECO:0000256" key="7">
    <source>
        <dbReference type="ARBA" id="ARBA00023242"/>
    </source>
</evidence>
<name>V5HS80_BYSSN</name>
<feature type="transmembrane region" description="Helical" evidence="9">
    <location>
        <begin position="329"/>
        <end position="351"/>
    </location>
</feature>
<dbReference type="Gene3D" id="1.20.5.170">
    <property type="match status" value="1"/>
</dbReference>
<dbReference type="Pfam" id="PF04082">
    <property type="entry name" value="Fungal_trans"/>
    <property type="match status" value="1"/>
</dbReference>
<dbReference type="SMART" id="SM00906">
    <property type="entry name" value="Fungal_trans"/>
    <property type="match status" value="1"/>
</dbReference>
<dbReference type="CDD" id="cd14654">
    <property type="entry name" value="ZIP_Gal4"/>
    <property type="match status" value="1"/>
</dbReference>
<dbReference type="PROSITE" id="PS50850">
    <property type="entry name" value="MFS"/>
    <property type="match status" value="1"/>
</dbReference>
<evidence type="ECO:0000256" key="5">
    <source>
        <dbReference type="ARBA" id="ARBA00022989"/>
    </source>
</evidence>
<dbReference type="CDD" id="cd12148">
    <property type="entry name" value="fungal_TF_MHR"/>
    <property type="match status" value="1"/>
</dbReference>
<dbReference type="HOGENOM" id="CLU_278722_0_0_1"/>
<dbReference type="InterPro" id="IPR007219">
    <property type="entry name" value="XnlR_reg_dom"/>
</dbReference>
<dbReference type="FunCoup" id="V5HS80">
    <property type="interactions" value="698"/>
</dbReference>
<dbReference type="GO" id="GO:0005351">
    <property type="term" value="F:carbohydrate:proton symporter activity"/>
    <property type="evidence" value="ECO:0007669"/>
    <property type="project" value="TreeGrafter"/>
</dbReference>
<proteinExistence type="inferred from homology"/>
<dbReference type="InParanoid" id="V5HS80"/>